<dbReference type="PANTHER" id="PTHR24221:SF632">
    <property type="entry name" value="ATP-DEPENDENT LIPID A-CORE FLIPPASE"/>
    <property type="match status" value="1"/>
</dbReference>
<evidence type="ECO:0000256" key="5">
    <source>
        <dbReference type="ARBA" id="ARBA00022989"/>
    </source>
</evidence>
<dbReference type="Gene3D" id="1.20.1560.10">
    <property type="entry name" value="ABC transporter type 1, transmembrane domain"/>
    <property type="match status" value="1"/>
</dbReference>
<protein>
    <submittedName>
        <fullName evidence="10">ATP-binding cassette domain-containing protein</fullName>
    </submittedName>
</protein>
<gene>
    <name evidence="10" type="ORF">HCZ30_14500</name>
</gene>
<dbReference type="InterPro" id="IPR003439">
    <property type="entry name" value="ABC_transporter-like_ATP-bd"/>
</dbReference>
<comment type="caution">
    <text evidence="10">The sequence shown here is derived from an EMBL/GenBank/DDBJ whole genome shotgun (WGS) entry which is preliminary data.</text>
</comment>
<evidence type="ECO:0000256" key="4">
    <source>
        <dbReference type="ARBA" id="ARBA00022840"/>
    </source>
</evidence>
<organism evidence="10 11">
    <name type="scientific">Marivivens donghaensis</name>
    <dbReference type="NCBI Taxonomy" id="1699413"/>
    <lineage>
        <taxon>Bacteria</taxon>
        <taxon>Pseudomonadati</taxon>
        <taxon>Pseudomonadota</taxon>
        <taxon>Alphaproteobacteria</taxon>
        <taxon>Rhodobacterales</taxon>
        <taxon>Paracoccaceae</taxon>
        <taxon>Marivivens group</taxon>
        <taxon>Marivivens</taxon>
    </lineage>
</organism>
<keyword evidence="5 7" id="KW-1133">Transmembrane helix</keyword>
<dbReference type="InterPro" id="IPR027417">
    <property type="entry name" value="P-loop_NTPase"/>
</dbReference>
<dbReference type="PROSITE" id="PS00211">
    <property type="entry name" value="ABC_TRANSPORTER_1"/>
    <property type="match status" value="1"/>
</dbReference>
<evidence type="ECO:0000259" key="8">
    <source>
        <dbReference type="PROSITE" id="PS50893"/>
    </source>
</evidence>
<dbReference type="PANTHER" id="PTHR24221">
    <property type="entry name" value="ATP-BINDING CASSETTE SUB-FAMILY B"/>
    <property type="match status" value="1"/>
</dbReference>
<keyword evidence="2 7" id="KW-0812">Transmembrane</keyword>
<dbReference type="RefSeq" id="WP_167639027.1">
    <property type="nucleotide sequence ID" value="NZ_JAATOP010000012.1"/>
</dbReference>
<evidence type="ECO:0000259" key="9">
    <source>
        <dbReference type="PROSITE" id="PS50929"/>
    </source>
</evidence>
<feature type="transmembrane region" description="Helical" evidence="7">
    <location>
        <begin position="280"/>
        <end position="299"/>
    </location>
</feature>
<dbReference type="PROSITE" id="PS50929">
    <property type="entry name" value="ABC_TM1F"/>
    <property type="match status" value="1"/>
</dbReference>
<dbReference type="InterPro" id="IPR017871">
    <property type="entry name" value="ABC_transporter-like_CS"/>
</dbReference>
<name>A0ABX0VZX5_9RHOB</name>
<dbReference type="SUPFAM" id="SSF90123">
    <property type="entry name" value="ABC transporter transmembrane region"/>
    <property type="match status" value="1"/>
</dbReference>
<accession>A0ABX0VZX5</accession>
<dbReference type="SMART" id="SM00382">
    <property type="entry name" value="AAA"/>
    <property type="match status" value="1"/>
</dbReference>
<dbReference type="Proteomes" id="UP000709466">
    <property type="component" value="Unassembled WGS sequence"/>
</dbReference>
<evidence type="ECO:0000313" key="10">
    <source>
        <dbReference type="EMBL" id="NIY73641.1"/>
    </source>
</evidence>
<feature type="transmembrane region" description="Helical" evidence="7">
    <location>
        <begin position="139"/>
        <end position="158"/>
    </location>
</feature>
<proteinExistence type="predicted"/>
<dbReference type="SUPFAM" id="SSF52540">
    <property type="entry name" value="P-loop containing nucleoside triphosphate hydrolases"/>
    <property type="match status" value="1"/>
</dbReference>
<dbReference type="InterPro" id="IPR003593">
    <property type="entry name" value="AAA+_ATPase"/>
</dbReference>
<dbReference type="InterPro" id="IPR036640">
    <property type="entry name" value="ABC1_TM_sf"/>
</dbReference>
<keyword evidence="11" id="KW-1185">Reference proteome</keyword>
<evidence type="ECO:0000256" key="7">
    <source>
        <dbReference type="SAM" id="Phobius"/>
    </source>
</evidence>
<feature type="transmembrane region" description="Helical" evidence="7">
    <location>
        <begin position="42"/>
        <end position="62"/>
    </location>
</feature>
<dbReference type="Gene3D" id="3.40.50.300">
    <property type="entry name" value="P-loop containing nucleotide triphosphate hydrolases"/>
    <property type="match status" value="1"/>
</dbReference>
<evidence type="ECO:0000313" key="11">
    <source>
        <dbReference type="Proteomes" id="UP000709466"/>
    </source>
</evidence>
<keyword evidence="4 10" id="KW-0067">ATP-binding</keyword>
<keyword evidence="6 7" id="KW-0472">Membrane</keyword>
<evidence type="ECO:0000256" key="6">
    <source>
        <dbReference type="ARBA" id="ARBA00023136"/>
    </source>
</evidence>
<dbReference type="EMBL" id="JAATOP010000012">
    <property type="protein sequence ID" value="NIY73641.1"/>
    <property type="molecule type" value="Genomic_DNA"/>
</dbReference>
<evidence type="ECO:0000256" key="3">
    <source>
        <dbReference type="ARBA" id="ARBA00022741"/>
    </source>
</evidence>
<dbReference type="Pfam" id="PF00005">
    <property type="entry name" value="ABC_tran"/>
    <property type="match status" value="1"/>
</dbReference>
<reference evidence="10 11" key="1">
    <citation type="submission" date="2020-03" db="EMBL/GenBank/DDBJ databases">
        <title>Bacterial isolates of synthetic phycosphere.</title>
        <authorList>
            <person name="Fu H."/>
            <person name="Moran M.A."/>
        </authorList>
    </citation>
    <scope>NUCLEOTIDE SEQUENCE [LARGE SCALE GENOMIC DNA]</scope>
    <source>
        <strain evidence="10 11">HF1</strain>
    </source>
</reference>
<dbReference type="InterPro" id="IPR011527">
    <property type="entry name" value="ABC1_TM_dom"/>
</dbReference>
<evidence type="ECO:0000256" key="2">
    <source>
        <dbReference type="ARBA" id="ARBA00022692"/>
    </source>
</evidence>
<feature type="transmembrane region" description="Helical" evidence="7">
    <location>
        <begin position="250"/>
        <end position="274"/>
    </location>
</feature>
<feature type="domain" description="ABC transporter" evidence="8">
    <location>
        <begin position="320"/>
        <end position="527"/>
    </location>
</feature>
<comment type="subcellular location">
    <subcellularLocation>
        <location evidence="1">Cell membrane</location>
        <topology evidence="1">Multi-pass membrane protein</topology>
    </subcellularLocation>
</comment>
<feature type="transmembrane region" description="Helical" evidence="7">
    <location>
        <begin position="164"/>
        <end position="185"/>
    </location>
</feature>
<keyword evidence="3" id="KW-0547">Nucleotide-binding</keyword>
<dbReference type="GO" id="GO:0005524">
    <property type="term" value="F:ATP binding"/>
    <property type="evidence" value="ECO:0007669"/>
    <property type="project" value="UniProtKB-KW"/>
</dbReference>
<dbReference type="PROSITE" id="PS50893">
    <property type="entry name" value="ABC_TRANSPORTER_2"/>
    <property type="match status" value="1"/>
</dbReference>
<sequence length="527" mass="55372">MTALLRIFALMMKRQRRSMIVGAVLALAVLLAGIGLLSLSGWFITAAAAAGMAGIGIAFNVFGPSAGVRILALGRTAARYGERLASHDATLRVIATLRVELLGRLILAPFREQQKLRGAQALNQLTSDVEALDGIPLRLVLPVGAGTLALLVAFFALWGLVNFTVALIVAGGLLVGAAVISAIALRVAAAHSAREEEQAQAIRSGIVDMIRARIDLVVYGQMKAQTEALSGLIRDRHATRRKLDRIERRTGFALAALSALVTAGAIWAGATFAAGEMSTATAALGIFAALALFETVAPLRRTVAELGRMRLAARRIDARLQTPEPEAKPLPAQSAPSVETPLFSAKPGLMTAVIGPSGAGKSTLLQQIAGLLPSDDIMVNGAPVASYSEHDLREIVTFVPQRTALIDGTLRDNLLLAAPDASDADLTAVLEAMDLASVTADRGGLDMKTGIGGEALSGGQMRRVALARALLRHPQVLLLDEPTEGLDTPTALKVLSNIRAILPKAVIITASHRKVETDFADCIISLR</sequence>
<feature type="domain" description="ABC transmembrane type-1" evidence="9">
    <location>
        <begin position="20"/>
        <end position="308"/>
    </location>
</feature>
<evidence type="ECO:0000256" key="1">
    <source>
        <dbReference type="ARBA" id="ARBA00004651"/>
    </source>
</evidence>
<dbReference type="InterPro" id="IPR039421">
    <property type="entry name" value="Type_1_exporter"/>
</dbReference>